<keyword evidence="1" id="KW-0472">Membrane</keyword>
<accession>A3DC66</accession>
<dbReference type="HOGENOM" id="CLU_094908_2_1_9"/>
<dbReference type="AlphaFoldDB" id="A3DC66"/>
<feature type="transmembrane region" description="Helical" evidence="1">
    <location>
        <begin position="93"/>
        <end position="111"/>
    </location>
</feature>
<protein>
    <recommendedName>
        <fullName evidence="2">DUF4234 domain-containing protein</fullName>
    </recommendedName>
</protein>
<dbReference type="Proteomes" id="UP000002145">
    <property type="component" value="Chromosome"/>
</dbReference>
<dbReference type="Pfam" id="PF14018">
    <property type="entry name" value="DUF4234"/>
    <property type="match status" value="1"/>
</dbReference>
<organism evidence="3 4">
    <name type="scientific">Acetivibrio thermocellus (strain ATCC 27405 / DSM 1237 / JCM 9322 / NBRC 103400 / NCIMB 10682 / NRRL B-4536 / VPI 7372)</name>
    <name type="common">Clostridium thermocellum</name>
    <dbReference type="NCBI Taxonomy" id="203119"/>
    <lineage>
        <taxon>Bacteria</taxon>
        <taxon>Bacillati</taxon>
        <taxon>Bacillota</taxon>
        <taxon>Clostridia</taxon>
        <taxon>Eubacteriales</taxon>
        <taxon>Oscillospiraceae</taxon>
        <taxon>Acetivibrio</taxon>
    </lineage>
</organism>
<feature type="domain" description="DUF4234" evidence="2">
    <location>
        <begin position="13"/>
        <end position="79"/>
    </location>
</feature>
<evidence type="ECO:0000313" key="4">
    <source>
        <dbReference type="Proteomes" id="UP000002145"/>
    </source>
</evidence>
<evidence type="ECO:0000313" key="3">
    <source>
        <dbReference type="EMBL" id="ABN51545.1"/>
    </source>
</evidence>
<proteinExistence type="predicted"/>
<keyword evidence="1" id="KW-1133">Transmembrane helix</keyword>
<dbReference type="InterPro" id="IPR025328">
    <property type="entry name" value="DUF4234"/>
</dbReference>
<dbReference type="eggNOG" id="COG4640">
    <property type="taxonomic scope" value="Bacteria"/>
</dbReference>
<name>A3DC66_ACET2</name>
<evidence type="ECO:0000256" key="1">
    <source>
        <dbReference type="SAM" id="Phobius"/>
    </source>
</evidence>
<reference evidence="4" key="1">
    <citation type="submission" date="2007-02" db="EMBL/GenBank/DDBJ databases">
        <title>Complete sequence of Clostridium thermocellum ATCC 27405.</title>
        <authorList>
            <consortium name="US DOE Joint Genome Institute"/>
            <person name="Copeland A."/>
            <person name="Lucas S."/>
            <person name="Lapidus A."/>
            <person name="Barry K."/>
            <person name="Detter J.C."/>
            <person name="Glavina del Rio T."/>
            <person name="Hammon N."/>
            <person name="Israni S."/>
            <person name="Dalin E."/>
            <person name="Tice H."/>
            <person name="Pitluck S."/>
            <person name="Chertkov O."/>
            <person name="Brettin T."/>
            <person name="Bruce D."/>
            <person name="Han C."/>
            <person name="Tapia R."/>
            <person name="Gilna P."/>
            <person name="Schmutz J."/>
            <person name="Larimer F."/>
            <person name="Land M."/>
            <person name="Hauser L."/>
            <person name="Kyrpides N."/>
            <person name="Mikhailova N."/>
            <person name="Wu J.H.D."/>
            <person name="Newcomb M."/>
            <person name="Richardson P."/>
        </authorList>
    </citation>
    <scope>NUCLEOTIDE SEQUENCE [LARGE SCALE GENOMIC DNA]</scope>
    <source>
        <strain evidence="4">ATCC 27405 / DSM 1237 / JCM 9322 / NBRC 103400 / NCIMB 10682 / NRRL B-4536 / VPI 7372</strain>
    </source>
</reference>
<reference evidence="3 4" key="2">
    <citation type="journal article" date="2013" name="Biotechnol. Biofuels">
        <title>Global transcriptome analysis of Clostridium thermocellum ATCC 27405 during growth on dilute acid pretreated Populus and switchgrass.</title>
        <authorList>
            <person name="Wilson C.M."/>
            <person name="Rodriguez M.Jr."/>
            <person name="Johnson C.M."/>
            <person name="Martin S.L."/>
            <person name="Chu T.M."/>
            <person name="Wolfinger R.D."/>
            <person name="Hauser L.J."/>
            <person name="Land M.L."/>
            <person name="Klingeman D.M."/>
            <person name="Syed M.H."/>
            <person name="Ragauskas A.J."/>
            <person name="Tschaplinski T.J."/>
            <person name="Mielenz J.R."/>
            <person name="Brown S.D."/>
        </authorList>
    </citation>
    <scope>NUCLEOTIDE SEQUENCE [LARGE SCALE GENOMIC DNA]</scope>
    <source>
        <strain evidence="4">ATCC 27405 / DSM 1237 / JCM 9322 / NBRC 103400 / NCIMB 10682 / NRRL B-4536 / VPI 7372</strain>
    </source>
</reference>
<feature type="transmembrane region" description="Helical" evidence="1">
    <location>
        <begin position="12"/>
        <end position="34"/>
    </location>
</feature>
<dbReference type="KEGG" id="cth:Cthe_0307"/>
<gene>
    <name evidence="3" type="ordered locus">Cthe_0307</name>
</gene>
<keyword evidence="4" id="KW-1185">Reference proteome</keyword>
<feature type="transmembrane region" description="Helical" evidence="1">
    <location>
        <begin position="54"/>
        <end position="72"/>
    </location>
</feature>
<keyword evidence="1" id="KW-0812">Transmembrane</keyword>
<sequence>MKGVGQMYKGQVRSPALVIILSIVTCGIYAWYWIYKMSEELQRATGKSTISPGVELLLCIVTCGIYPIYWFYKYGKMITEAQEQAGLNAEDNAVLYLLLAIFGLGVVNMALMQSAVNKIWEQDII</sequence>
<dbReference type="STRING" id="203119.Cthe_0307"/>
<dbReference type="EMBL" id="CP000568">
    <property type="protein sequence ID" value="ABN51545.1"/>
    <property type="molecule type" value="Genomic_DNA"/>
</dbReference>
<evidence type="ECO:0000259" key="2">
    <source>
        <dbReference type="Pfam" id="PF14018"/>
    </source>
</evidence>